<dbReference type="PANTHER" id="PTHR33324">
    <property type="entry name" value="EXPRESSED PROTEIN"/>
    <property type="match status" value="1"/>
</dbReference>
<dbReference type="STRING" id="5217.A0A4Q1BV51"/>
<organism evidence="2 3">
    <name type="scientific">Tremella mesenterica</name>
    <name type="common">Jelly fungus</name>
    <dbReference type="NCBI Taxonomy" id="5217"/>
    <lineage>
        <taxon>Eukaryota</taxon>
        <taxon>Fungi</taxon>
        <taxon>Dikarya</taxon>
        <taxon>Basidiomycota</taxon>
        <taxon>Agaricomycotina</taxon>
        <taxon>Tremellomycetes</taxon>
        <taxon>Tremellales</taxon>
        <taxon>Tremellaceae</taxon>
        <taxon>Tremella</taxon>
    </lineage>
</organism>
<dbReference type="EMBL" id="SDIL01000004">
    <property type="protein sequence ID" value="RXK41902.1"/>
    <property type="molecule type" value="Genomic_DNA"/>
</dbReference>
<name>A0A4Q1BV51_TREME</name>
<proteinExistence type="predicted"/>
<feature type="compositionally biased region" description="Polar residues" evidence="1">
    <location>
        <begin position="210"/>
        <end position="229"/>
    </location>
</feature>
<accession>A0A4Q1BV51</accession>
<feature type="region of interest" description="Disordered" evidence="1">
    <location>
        <begin position="1"/>
        <end position="76"/>
    </location>
</feature>
<evidence type="ECO:0000256" key="1">
    <source>
        <dbReference type="SAM" id="MobiDB-lite"/>
    </source>
</evidence>
<dbReference type="InParanoid" id="A0A4Q1BV51"/>
<dbReference type="AlphaFoldDB" id="A0A4Q1BV51"/>
<evidence type="ECO:0000313" key="3">
    <source>
        <dbReference type="Proteomes" id="UP000289152"/>
    </source>
</evidence>
<evidence type="ECO:0000313" key="2">
    <source>
        <dbReference type="EMBL" id="RXK41902.1"/>
    </source>
</evidence>
<reference evidence="2 3" key="1">
    <citation type="submission" date="2016-06" db="EMBL/GenBank/DDBJ databases">
        <title>Evolution of pathogenesis and genome organization in the Tremellales.</title>
        <authorList>
            <person name="Cuomo C."/>
            <person name="Litvintseva A."/>
            <person name="Heitman J."/>
            <person name="Chen Y."/>
            <person name="Sun S."/>
            <person name="Springer D."/>
            <person name="Dromer F."/>
            <person name="Young S."/>
            <person name="Zeng Q."/>
            <person name="Chapman S."/>
            <person name="Gujja S."/>
            <person name="Saif S."/>
            <person name="Birren B."/>
        </authorList>
    </citation>
    <scope>NUCLEOTIDE SEQUENCE [LARGE SCALE GENOMIC DNA]</scope>
    <source>
        <strain evidence="2 3">ATCC 28783</strain>
    </source>
</reference>
<sequence length="400" mass="43956">MPPRSAVTPGQVPLHPPPLPKPRLTLKLSQAVPLSPPWPEQSEDDSDVVETRPTQVKQTKSSKKARPLDWSRDGVDGGPTSLDILLRWLEIPGNVDRWRNGFEGQTQKNTMEACAAWLSDNGSPTARDASACNSKIHGLFATWKEANTYRHSTGAGEGGYIIARAEEQGVEEDIVAAVSRVDRNTRYKCPLWDTLNPIFKDRDSGDPSLRSDSTQPYNPALDSLSSSLGVNLRAKNKYPMRNQDSDSDDEDGSMNDFQPPGTPATLAEAASYSSKNTKNDKSNLLKGTPPTSLSRSSSSLSGTQGGKELPSISGKRMRKRSSTTKQEGDEILDAFKEQDDQYHAAKLAKMDEMYRLKAKRMAGDYTKAIFEAAAILMKVDSTRSWGDCLAEARAEAERHQ</sequence>
<feature type="compositionally biased region" description="Low complexity" evidence="1">
    <location>
        <begin position="292"/>
        <end position="301"/>
    </location>
</feature>
<feature type="region of interest" description="Disordered" evidence="1">
    <location>
        <begin position="200"/>
        <end position="329"/>
    </location>
</feature>
<dbReference type="VEuPathDB" id="FungiDB:TREMEDRAFT_64391"/>
<feature type="compositionally biased region" description="Basic and acidic residues" evidence="1">
    <location>
        <begin position="66"/>
        <end position="75"/>
    </location>
</feature>
<keyword evidence="3" id="KW-1185">Reference proteome</keyword>
<comment type="caution">
    <text evidence="2">The sequence shown here is derived from an EMBL/GenBank/DDBJ whole genome shotgun (WGS) entry which is preliminary data.</text>
</comment>
<dbReference type="PANTHER" id="PTHR33324:SF2">
    <property type="entry name" value="MYB_SANT-LIKE DNA-BINDING DOMAIN-CONTAINING PROTEIN"/>
    <property type="match status" value="1"/>
</dbReference>
<dbReference type="OrthoDB" id="2596154at2759"/>
<protein>
    <submittedName>
        <fullName evidence="2">Uncharacterized protein</fullName>
    </submittedName>
</protein>
<dbReference type="Proteomes" id="UP000289152">
    <property type="component" value="Unassembled WGS sequence"/>
</dbReference>
<gene>
    <name evidence="2" type="ORF">M231_00623</name>
</gene>